<dbReference type="FunFam" id="1.25.40.10:FF:000031">
    <property type="entry name" value="Pentatricopeptide repeat-containing protein mitochondrial"/>
    <property type="match status" value="1"/>
</dbReference>
<dbReference type="EMBL" id="CP136893">
    <property type="protein sequence ID" value="WOL02987.1"/>
    <property type="molecule type" value="Genomic_DNA"/>
</dbReference>
<feature type="repeat" description="PPR" evidence="3">
    <location>
        <begin position="313"/>
        <end position="347"/>
    </location>
</feature>
<accession>A0AAQ3KAP6</accession>
<evidence type="ECO:0000256" key="2">
    <source>
        <dbReference type="ARBA" id="ARBA00061659"/>
    </source>
</evidence>
<dbReference type="PANTHER" id="PTHR47926:SF537">
    <property type="entry name" value="PENTACOTRIPEPTIDE-REPEAT REGION OF PRORP DOMAIN-CONTAINING PROTEIN"/>
    <property type="match status" value="1"/>
</dbReference>
<dbReference type="FunFam" id="1.25.40.10:FF:000280">
    <property type="entry name" value="Pentatricopeptide repeat-containing protein"/>
    <property type="match status" value="1"/>
</dbReference>
<feature type="repeat" description="PPR" evidence="3">
    <location>
        <begin position="212"/>
        <end position="246"/>
    </location>
</feature>
<gene>
    <name evidence="5" type="ORF">Cni_G11707</name>
</gene>
<dbReference type="InterPro" id="IPR011990">
    <property type="entry name" value="TPR-like_helical_dom_sf"/>
</dbReference>
<feature type="compositionally biased region" description="Low complexity" evidence="4">
    <location>
        <begin position="27"/>
        <end position="45"/>
    </location>
</feature>
<name>A0AAQ3KAP6_9LILI</name>
<dbReference type="SUPFAM" id="SSF48452">
    <property type="entry name" value="TPR-like"/>
    <property type="match status" value="1"/>
</dbReference>
<dbReference type="Pfam" id="PF20431">
    <property type="entry name" value="E_motif"/>
    <property type="match status" value="1"/>
</dbReference>
<dbReference type="AlphaFoldDB" id="A0AAQ3KAP6"/>
<keyword evidence="6" id="KW-1185">Reference proteome</keyword>
<dbReference type="PANTHER" id="PTHR47926">
    <property type="entry name" value="PENTATRICOPEPTIDE REPEAT-CONTAINING PROTEIN"/>
    <property type="match status" value="1"/>
</dbReference>
<evidence type="ECO:0008006" key="7">
    <source>
        <dbReference type="Google" id="ProtNLM"/>
    </source>
</evidence>
<comment type="similarity">
    <text evidence="2">Belongs to the PPR family. PCMP-E subfamily.</text>
</comment>
<dbReference type="Pfam" id="PF13041">
    <property type="entry name" value="PPR_2"/>
    <property type="match status" value="3"/>
</dbReference>
<dbReference type="Proteomes" id="UP001327560">
    <property type="component" value="Chromosome 4"/>
</dbReference>
<proteinExistence type="inferred from homology"/>
<protein>
    <recommendedName>
        <fullName evidence="7">Pentatricopeptide repeat-containing protein</fullName>
    </recommendedName>
</protein>
<dbReference type="GO" id="GO:0009451">
    <property type="term" value="P:RNA modification"/>
    <property type="evidence" value="ECO:0007669"/>
    <property type="project" value="InterPro"/>
</dbReference>
<evidence type="ECO:0000313" key="5">
    <source>
        <dbReference type="EMBL" id="WOL02987.1"/>
    </source>
</evidence>
<evidence type="ECO:0000313" key="6">
    <source>
        <dbReference type="Proteomes" id="UP001327560"/>
    </source>
</evidence>
<evidence type="ECO:0000256" key="1">
    <source>
        <dbReference type="ARBA" id="ARBA00022737"/>
    </source>
</evidence>
<feature type="repeat" description="PPR" evidence="3">
    <location>
        <begin position="181"/>
        <end position="211"/>
    </location>
</feature>
<dbReference type="PROSITE" id="PS51375">
    <property type="entry name" value="PPR"/>
    <property type="match status" value="5"/>
</dbReference>
<feature type="repeat" description="PPR" evidence="3">
    <location>
        <begin position="414"/>
        <end position="448"/>
    </location>
</feature>
<dbReference type="Gene3D" id="1.25.40.10">
    <property type="entry name" value="Tetratricopeptide repeat domain"/>
    <property type="match status" value="3"/>
</dbReference>
<dbReference type="InterPro" id="IPR046848">
    <property type="entry name" value="E_motif"/>
</dbReference>
<organism evidence="5 6">
    <name type="scientific">Canna indica</name>
    <name type="common">Indian-shot</name>
    <dbReference type="NCBI Taxonomy" id="4628"/>
    <lineage>
        <taxon>Eukaryota</taxon>
        <taxon>Viridiplantae</taxon>
        <taxon>Streptophyta</taxon>
        <taxon>Embryophyta</taxon>
        <taxon>Tracheophyta</taxon>
        <taxon>Spermatophyta</taxon>
        <taxon>Magnoliopsida</taxon>
        <taxon>Liliopsida</taxon>
        <taxon>Zingiberales</taxon>
        <taxon>Cannaceae</taxon>
        <taxon>Canna</taxon>
    </lineage>
</organism>
<dbReference type="InterPro" id="IPR002885">
    <property type="entry name" value="PPR_rpt"/>
</dbReference>
<dbReference type="FunFam" id="1.25.40.10:FF:000344">
    <property type="entry name" value="Pentatricopeptide repeat-containing protein"/>
    <property type="match status" value="1"/>
</dbReference>
<dbReference type="NCBIfam" id="TIGR00756">
    <property type="entry name" value="PPR"/>
    <property type="match status" value="6"/>
</dbReference>
<evidence type="ECO:0000256" key="3">
    <source>
        <dbReference type="PROSITE-ProRule" id="PRU00708"/>
    </source>
</evidence>
<reference evidence="5 6" key="1">
    <citation type="submission" date="2023-10" db="EMBL/GenBank/DDBJ databases">
        <title>Chromosome-scale genome assembly provides insights into flower coloration mechanisms of Canna indica.</title>
        <authorList>
            <person name="Li C."/>
        </authorList>
    </citation>
    <scope>NUCLEOTIDE SEQUENCE [LARGE SCALE GENOMIC DNA]</scope>
    <source>
        <tissue evidence="5">Flower</tissue>
    </source>
</reference>
<feature type="repeat" description="PPR" evidence="3">
    <location>
        <begin position="551"/>
        <end position="585"/>
    </location>
</feature>
<dbReference type="Pfam" id="PF01535">
    <property type="entry name" value="PPR"/>
    <property type="match status" value="3"/>
</dbReference>
<feature type="region of interest" description="Disordered" evidence="4">
    <location>
        <begin position="23"/>
        <end position="83"/>
    </location>
</feature>
<dbReference type="InterPro" id="IPR046960">
    <property type="entry name" value="PPR_At4g14850-like_plant"/>
</dbReference>
<dbReference type="GO" id="GO:0003723">
    <property type="term" value="F:RNA binding"/>
    <property type="evidence" value="ECO:0007669"/>
    <property type="project" value="InterPro"/>
</dbReference>
<sequence>MLRRSLSRALPLLSNGVVRRTGRCGAPSRRFSSSSPSETVCPSISPDDDSRDTPQSGRPAAATISVDRSGLYNPPEHLHEPTSDPELVKHLKSIIKFPEVLDTFFSAHRRGTPNLFLSIPLILKFCASHPAIDLGRQVHCHALIGGHGSNVFIQSALINFYCKTGDLGSAQRAFDEIPFMDPVPVNCLISGYSKAGDVIQARRLFDGMTKRTSASWNSMISCYAHSGDFSEAMRLFERMQRENARPNEITIVTLLSICAKLGNLKTGMKIKCLIRDMGLKKDLIVRTAVLEMYVKCGAVDEARQEFDKMERRDVVAWSAMIAGYAQNGRPDEALQLFERMKAENCKPNEVTLVSVLSACAQQGSVEGGERIGSYIESQEMASGVYVGSALVDMYSKCGNIRGARRVFNRMKEKDVVTWNSMIGGLALNGYADEAFELYQRMKVENFKPNDITLVGLLTACTHAGRVEQGLAIFHSMKEESGIMPKVEHCACIVDLFCRSGLLDNAYKFIHEMEVEPNVVVWGTLLSACRIHSNIELAEICIKKLLVLEPHNSSNYVLVSNIYANAGRWDEARKMRDLMREKNVQKVWAYSWIELDGEVHKFLVEDMHHPNCEEIYKVVDGLSLQLKWISYDYNLELI</sequence>
<keyword evidence="1" id="KW-0677">Repeat</keyword>
<evidence type="ECO:0000256" key="4">
    <source>
        <dbReference type="SAM" id="MobiDB-lite"/>
    </source>
</evidence>